<keyword evidence="7 11" id="KW-1133">Transmembrane helix</keyword>
<evidence type="ECO:0000256" key="2">
    <source>
        <dbReference type="ARBA" id="ARBA00006024"/>
    </source>
</evidence>
<dbReference type="EMBL" id="LT630003">
    <property type="protein sequence ID" value="SET59674.1"/>
    <property type="molecule type" value="Genomic_DNA"/>
</dbReference>
<reference evidence="13 14" key="1">
    <citation type="submission" date="2016-10" db="EMBL/GenBank/DDBJ databases">
        <authorList>
            <person name="Varghese N."/>
            <person name="Submissions S."/>
        </authorList>
    </citation>
    <scope>NUCLEOTIDE SEQUENCE [LARGE SCALE GENOMIC DNA]</scope>
    <source>
        <strain evidence="13 14">ATCC 19403</strain>
    </source>
</reference>
<dbReference type="Proteomes" id="UP000198970">
    <property type="component" value="Chromosome I"/>
</dbReference>
<keyword evidence="6" id="KW-1278">Translocase</keyword>
<keyword evidence="8 11" id="KW-0472">Membrane</keyword>
<name>A0ABY1C355_9FIRM</name>
<evidence type="ECO:0000313" key="13">
    <source>
        <dbReference type="EMBL" id="SET59674.1"/>
    </source>
</evidence>
<evidence type="ECO:0000256" key="9">
    <source>
        <dbReference type="ARBA" id="ARBA00039103"/>
    </source>
</evidence>
<protein>
    <recommendedName>
        <fullName evidence="9">Cd(2+)-exporting ATPase</fullName>
        <ecNumber evidence="9">7.2.2.21</ecNumber>
    </recommendedName>
</protein>
<sequence>MTKKQKRMAIRLLASALFFAAGMFVEGKVAWDWIFFLISYLAAGYDIPLRAARNIMNGQFFDENFLMSVATFGAIGIGALEEAVGVMLFYQVGELFNDYAVNKSRKSITDLMDINPEYANLIKDGKEEKVDPYEVSVGDRIVIKPGEKVPLDGIVVKGTGGLDTKALTGESMPVEVKENDAILSGSINLNGVLEVEVTKLFDDSTVAKILELVENASFRKAKAENFITRFAKIYTPVVVSLALILAVIPPLVFGGEWGTWIYRACSFLVVSCPCALVISVPLSFFGGLGAASRHGILMKGSNYLEAMASLDTVVFDKTGTLTTGKFQVTDVDPLEGTKEELLRLAAYGEFHSNHPIALSVKEAYGKSVDEALIGCVEEIAGYGIKAELKDGDRIKELYIGNARLMKQKGIEITDQGPVTGTSLYVADGGHYLGSITISDTIREDVPMALKGLKAAGVRKLVMLTGDKPEVGQAVGEKLGLDEVHGGLLPGDKVGKVEELLRGKPEGHNLAFVGDGINDAPVLARADVGIAMGGIGSDAAVEAADVVIMTDEPSKLIDAIAISRKTARIVRQNIIFAIGVKVLILILSAAGIATMWAAVFGDVGVSVLAILNAIRALAYQSNQ</sequence>
<comment type="similarity">
    <text evidence="2 11">Belongs to the cation transport ATPase (P-type) (TC 3.A.3) family. Type IB subfamily.</text>
</comment>
<evidence type="ECO:0000256" key="7">
    <source>
        <dbReference type="ARBA" id="ARBA00022989"/>
    </source>
</evidence>
<keyword evidence="11" id="KW-0067">ATP-binding</keyword>
<dbReference type="InterPro" id="IPR023214">
    <property type="entry name" value="HAD_sf"/>
</dbReference>
<dbReference type="Pfam" id="PF00122">
    <property type="entry name" value="E1-E2_ATPase"/>
    <property type="match status" value="1"/>
</dbReference>
<dbReference type="NCBIfam" id="TIGR01494">
    <property type="entry name" value="ATPase_P-type"/>
    <property type="match status" value="2"/>
</dbReference>
<feature type="transmembrane region" description="Helical" evidence="11">
    <location>
        <begin position="233"/>
        <end position="254"/>
    </location>
</feature>
<evidence type="ECO:0000259" key="12">
    <source>
        <dbReference type="Pfam" id="PF00122"/>
    </source>
</evidence>
<dbReference type="PROSITE" id="PS00154">
    <property type="entry name" value="ATPASE_E1_E2"/>
    <property type="match status" value="1"/>
</dbReference>
<dbReference type="SUPFAM" id="SSF81653">
    <property type="entry name" value="Calcium ATPase, transduction domain A"/>
    <property type="match status" value="1"/>
</dbReference>
<comment type="subcellular location">
    <subcellularLocation>
        <location evidence="11">Cell membrane</location>
    </subcellularLocation>
    <subcellularLocation>
        <location evidence="1">Membrane</location>
        <topology evidence="1">Multi-pass membrane protein</topology>
    </subcellularLocation>
</comment>
<evidence type="ECO:0000256" key="4">
    <source>
        <dbReference type="ARBA" id="ARBA00022692"/>
    </source>
</evidence>
<organism evidence="13 14">
    <name type="scientific">Lacrimispora sphenoides JCM 1415</name>
    <dbReference type="NCBI Taxonomy" id="1297793"/>
    <lineage>
        <taxon>Bacteria</taxon>
        <taxon>Bacillati</taxon>
        <taxon>Bacillota</taxon>
        <taxon>Clostridia</taxon>
        <taxon>Lachnospirales</taxon>
        <taxon>Lachnospiraceae</taxon>
        <taxon>Lacrimispora</taxon>
    </lineage>
</organism>
<dbReference type="InterPro" id="IPR023298">
    <property type="entry name" value="ATPase_P-typ_TM_dom_sf"/>
</dbReference>
<dbReference type="EC" id="7.2.2.21" evidence="9"/>
<feature type="transmembrane region" description="Helical" evidence="11">
    <location>
        <begin position="65"/>
        <end position="90"/>
    </location>
</feature>
<dbReference type="PANTHER" id="PTHR48085:SF5">
    <property type="entry name" value="CADMIUM_ZINC-TRANSPORTING ATPASE HMA4-RELATED"/>
    <property type="match status" value="1"/>
</dbReference>
<keyword evidence="3" id="KW-0104">Cadmium</keyword>
<dbReference type="InterPro" id="IPR059000">
    <property type="entry name" value="ATPase_P-type_domA"/>
</dbReference>
<evidence type="ECO:0000256" key="5">
    <source>
        <dbReference type="ARBA" id="ARBA00022723"/>
    </source>
</evidence>
<dbReference type="Pfam" id="PF00702">
    <property type="entry name" value="Hydrolase"/>
    <property type="match status" value="1"/>
</dbReference>
<keyword evidence="11" id="KW-1003">Cell membrane</keyword>
<evidence type="ECO:0000313" key="14">
    <source>
        <dbReference type="Proteomes" id="UP000198970"/>
    </source>
</evidence>
<dbReference type="InterPro" id="IPR051014">
    <property type="entry name" value="Cation_Transport_ATPase_IB"/>
</dbReference>
<dbReference type="SFLD" id="SFLDG00002">
    <property type="entry name" value="C1.7:_P-type_atpase_like"/>
    <property type="match status" value="1"/>
</dbReference>
<dbReference type="SUPFAM" id="SSF56784">
    <property type="entry name" value="HAD-like"/>
    <property type="match status" value="1"/>
</dbReference>
<feature type="transmembrane region" description="Helical" evidence="11">
    <location>
        <begin position="573"/>
        <end position="592"/>
    </location>
</feature>
<dbReference type="SFLD" id="SFLDS00003">
    <property type="entry name" value="Haloacid_Dehalogenase"/>
    <property type="match status" value="1"/>
</dbReference>
<dbReference type="Gene3D" id="3.40.50.1000">
    <property type="entry name" value="HAD superfamily/HAD-like"/>
    <property type="match status" value="1"/>
</dbReference>
<comment type="catalytic activity">
    <reaction evidence="10">
        <text>Cd(2+)(in) + ATP + H2O = Cd(2+)(out) + ADP + phosphate + H(+)</text>
        <dbReference type="Rhea" id="RHEA:12132"/>
        <dbReference type="ChEBI" id="CHEBI:15377"/>
        <dbReference type="ChEBI" id="CHEBI:15378"/>
        <dbReference type="ChEBI" id="CHEBI:30616"/>
        <dbReference type="ChEBI" id="CHEBI:43474"/>
        <dbReference type="ChEBI" id="CHEBI:48775"/>
        <dbReference type="ChEBI" id="CHEBI:456216"/>
        <dbReference type="EC" id="7.2.2.21"/>
    </reaction>
</comment>
<dbReference type="InterPro" id="IPR001757">
    <property type="entry name" value="P_typ_ATPase"/>
</dbReference>
<keyword evidence="11" id="KW-0547">Nucleotide-binding</keyword>
<dbReference type="NCBIfam" id="TIGR01525">
    <property type="entry name" value="ATPase-IB_hvy"/>
    <property type="match status" value="1"/>
</dbReference>
<feature type="domain" description="P-type ATPase A" evidence="12">
    <location>
        <begin position="115"/>
        <end position="214"/>
    </location>
</feature>
<dbReference type="SUPFAM" id="SSF81665">
    <property type="entry name" value="Calcium ATPase, transmembrane domain M"/>
    <property type="match status" value="1"/>
</dbReference>
<evidence type="ECO:0000256" key="8">
    <source>
        <dbReference type="ARBA" id="ARBA00023136"/>
    </source>
</evidence>
<dbReference type="Gene3D" id="2.70.150.10">
    <property type="entry name" value="Calcium-transporting ATPase, cytoplasmic transduction domain A"/>
    <property type="match status" value="1"/>
</dbReference>
<gene>
    <name evidence="13" type="ORF">SAMN02745906_0569</name>
</gene>
<evidence type="ECO:0000256" key="6">
    <source>
        <dbReference type="ARBA" id="ARBA00022967"/>
    </source>
</evidence>
<evidence type="ECO:0000256" key="1">
    <source>
        <dbReference type="ARBA" id="ARBA00004141"/>
    </source>
</evidence>
<dbReference type="PRINTS" id="PR00119">
    <property type="entry name" value="CATATPASE"/>
</dbReference>
<evidence type="ECO:0000256" key="3">
    <source>
        <dbReference type="ARBA" id="ARBA00022539"/>
    </source>
</evidence>
<dbReference type="InterPro" id="IPR044492">
    <property type="entry name" value="P_typ_ATPase_HD_dom"/>
</dbReference>
<evidence type="ECO:0000256" key="11">
    <source>
        <dbReference type="RuleBase" id="RU362081"/>
    </source>
</evidence>
<feature type="transmembrane region" description="Helical" evidence="11">
    <location>
        <begin position="260"/>
        <end position="291"/>
    </location>
</feature>
<keyword evidence="5 11" id="KW-0479">Metal-binding</keyword>
<feature type="transmembrane region" description="Helical" evidence="11">
    <location>
        <begin position="598"/>
        <end position="617"/>
    </location>
</feature>
<dbReference type="InterPro" id="IPR023299">
    <property type="entry name" value="ATPase_P-typ_cyto_dom_N"/>
</dbReference>
<dbReference type="InterPro" id="IPR027256">
    <property type="entry name" value="P-typ_ATPase_IB"/>
</dbReference>
<keyword evidence="14" id="KW-1185">Reference proteome</keyword>
<dbReference type="RefSeq" id="WP_100041509.1">
    <property type="nucleotide sequence ID" value="NZ_LT630003.1"/>
</dbReference>
<accession>A0ABY1C355</accession>
<dbReference type="CDD" id="cd07548">
    <property type="entry name" value="P-type_ATPase-Cd_Zn_Co_like"/>
    <property type="match status" value="1"/>
</dbReference>
<keyword evidence="4 11" id="KW-0812">Transmembrane</keyword>
<dbReference type="Gene3D" id="3.40.1110.10">
    <property type="entry name" value="Calcium-transporting ATPase, cytoplasmic domain N"/>
    <property type="match status" value="1"/>
</dbReference>
<evidence type="ECO:0000256" key="10">
    <source>
        <dbReference type="ARBA" id="ARBA00049338"/>
    </source>
</evidence>
<dbReference type="NCBIfam" id="TIGR01512">
    <property type="entry name" value="ATPase-IB2_Cd"/>
    <property type="match status" value="1"/>
</dbReference>
<dbReference type="InterPro" id="IPR018303">
    <property type="entry name" value="ATPase_P-typ_P_site"/>
</dbReference>
<dbReference type="PRINTS" id="PR00120">
    <property type="entry name" value="HATPASE"/>
</dbReference>
<dbReference type="InterPro" id="IPR008250">
    <property type="entry name" value="ATPase_P-typ_transduc_dom_A_sf"/>
</dbReference>
<dbReference type="SFLD" id="SFLDF00027">
    <property type="entry name" value="p-type_atpase"/>
    <property type="match status" value="1"/>
</dbReference>
<dbReference type="PANTHER" id="PTHR48085">
    <property type="entry name" value="CADMIUM/ZINC-TRANSPORTING ATPASE HMA2-RELATED"/>
    <property type="match status" value="1"/>
</dbReference>
<proteinExistence type="inferred from homology"/>
<dbReference type="InterPro" id="IPR036412">
    <property type="entry name" value="HAD-like_sf"/>
</dbReference>